<keyword evidence="8" id="KW-1185">Reference proteome</keyword>
<keyword evidence="2 4" id="KW-0175">Coiled coil</keyword>
<evidence type="ECO:0000259" key="6">
    <source>
        <dbReference type="Pfam" id="PF13870"/>
    </source>
</evidence>
<reference evidence="7" key="1">
    <citation type="thesis" date="2020" institute="ProQuest LLC" country="789 East Eisenhower Parkway, Ann Arbor, MI, USA">
        <title>Comparative Genomics and Chromosome Evolution.</title>
        <authorList>
            <person name="Mudd A.B."/>
        </authorList>
    </citation>
    <scope>NUCLEOTIDE SEQUENCE</scope>
    <source>
        <strain evidence="7">Female2</strain>
        <tissue evidence="7">Blood</tissue>
    </source>
</reference>
<evidence type="ECO:0000256" key="3">
    <source>
        <dbReference type="ARBA" id="ARBA00023273"/>
    </source>
</evidence>
<dbReference type="Proteomes" id="UP000812440">
    <property type="component" value="Chromosome 1"/>
</dbReference>
<accession>A0A8T2KGG5</accession>
<dbReference type="InterPro" id="IPR051885">
    <property type="entry name" value="CC_CF"/>
</dbReference>
<feature type="region of interest" description="Disordered" evidence="5">
    <location>
        <begin position="83"/>
        <end position="136"/>
    </location>
</feature>
<dbReference type="InterPro" id="IPR025254">
    <property type="entry name" value="CCDC113/CCDC96_CC"/>
</dbReference>
<evidence type="ECO:0000313" key="7">
    <source>
        <dbReference type="EMBL" id="KAG8453466.1"/>
    </source>
</evidence>
<name>A0A8T2KGG5_9PIPI</name>
<dbReference type="PANTHER" id="PTHR15654">
    <property type="entry name" value="COILED-COIL DOMAIN-CONTAINING PROTEIN 113-RELATED"/>
    <property type="match status" value="1"/>
</dbReference>
<sequence length="473" mass="55356">MAIIEDKDKDLETTEDGKMNDVTIKEAVSLASEEEPADLIVEESMSLLHSEQTVSSASIHGKEYTIEDEKMSTEEMVLTDEEVDRTELESAKQHSEENEIKLPMDEGAEPSTEEEDMKLKSETEPQEYTAGTEMEEEDDGINYQIKEEELQLYQALTQERDKVQQHNAQLQNKLYEYFRRKKGEDIRPETEKRISDQEQRYHKYLSSLEEIRKNNILNASQHRQQIEELTTQCQEVVSRVEKEWNSFQAHKKSIALLAYKRLGAGKHASSAFIEEVSQLQTKEDRKDKEVMQVRLENIKFKNQIQRFDSTLRSKEELGDGLHLIDFEQLKIENQTYNEKIEERNEELLKLRKKITNTVHILTHLKEKLQFVLAENQEKKDQLMEIEALVANKRDILTKTKQARDSLRRDNLKLKQKCGLLDNKLLLKDFEDKVDATEEMCLKLERLKRRHAELTLSSKGLLKKIEDAKTTLQD</sequence>
<keyword evidence="3" id="KW-0966">Cell projection</keyword>
<evidence type="ECO:0000256" key="5">
    <source>
        <dbReference type="SAM" id="MobiDB-lite"/>
    </source>
</evidence>
<evidence type="ECO:0000256" key="2">
    <source>
        <dbReference type="ARBA" id="ARBA00023054"/>
    </source>
</evidence>
<proteinExistence type="predicted"/>
<evidence type="ECO:0000313" key="8">
    <source>
        <dbReference type="Proteomes" id="UP000812440"/>
    </source>
</evidence>
<dbReference type="PANTHER" id="PTHR15654:SF1">
    <property type="entry name" value="COILED-COIL DOMAIN-CONTAINING PROTEIN 96"/>
    <property type="match status" value="1"/>
</dbReference>
<gene>
    <name evidence="7" type="ORF">GDO86_000192</name>
</gene>
<dbReference type="GO" id="GO:0036064">
    <property type="term" value="C:ciliary basal body"/>
    <property type="evidence" value="ECO:0007669"/>
    <property type="project" value="TreeGrafter"/>
</dbReference>
<feature type="coiled-coil region" evidence="4">
    <location>
        <begin position="326"/>
        <end position="446"/>
    </location>
</feature>
<dbReference type="OrthoDB" id="10254794at2759"/>
<feature type="compositionally biased region" description="Basic and acidic residues" evidence="5">
    <location>
        <begin position="85"/>
        <end position="104"/>
    </location>
</feature>
<dbReference type="Pfam" id="PF13870">
    <property type="entry name" value="CCDC113_CCDC96_CC"/>
    <property type="match status" value="1"/>
</dbReference>
<feature type="domain" description="CCDC113/CCDC96 coiled-coil" evidence="6">
    <location>
        <begin position="284"/>
        <end position="456"/>
    </location>
</feature>
<comment type="caution">
    <text evidence="7">The sequence shown here is derived from an EMBL/GenBank/DDBJ whole genome shotgun (WGS) entry which is preliminary data.</text>
</comment>
<comment type="subcellular location">
    <subcellularLocation>
        <location evidence="1">Cell projection</location>
        <location evidence="1">Cilium</location>
    </subcellularLocation>
</comment>
<feature type="compositionally biased region" description="Acidic residues" evidence="5">
    <location>
        <begin position="106"/>
        <end position="116"/>
    </location>
</feature>
<organism evidence="7 8">
    <name type="scientific">Hymenochirus boettgeri</name>
    <name type="common">Congo dwarf clawed frog</name>
    <dbReference type="NCBI Taxonomy" id="247094"/>
    <lineage>
        <taxon>Eukaryota</taxon>
        <taxon>Metazoa</taxon>
        <taxon>Chordata</taxon>
        <taxon>Craniata</taxon>
        <taxon>Vertebrata</taxon>
        <taxon>Euteleostomi</taxon>
        <taxon>Amphibia</taxon>
        <taxon>Batrachia</taxon>
        <taxon>Anura</taxon>
        <taxon>Pipoidea</taxon>
        <taxon>Pipidae</taxon>
        <taxon>Pipinae</taxon>
        <taxon>Hymenochirus</taxon>
    </lineage>
</organism>
<evidence type="ECO:0000256" key="1">
    <source>
        <dbReference type="ARBA" id="ARBA00004138"/>
    </source>
</evidence>
<feature type="coiled-coil region" evidence="4">
    <location>
        <begin position="146"/>
        <end position="239"/>
    </location>
</feature>
<protein>
    <recommendedName>
        <fullName evidence="6">CCDC113/CCDC96 coiled-coil domain-containing protein</fullName>
    </recommendedName>
</protein>
<dbReference type="GO" id="GO:0060271">
    <property type="term" value="P:cilium assembly"/>
    <property type="evidence" value="ECO:0007669"/>
    <property type="project" value="TreeGrafter"/>
</dbReference>
<dbReference type="GO" id="GO:0005930">
    <property type="term" value="C:axoneme"/>
    <property type="evidence" value="ECO:0007669"/>
    <property type="project" value="TreeGrafter"/>
</dbReference>
<evidence type="ECO:0000256" key="4">
    <source>
        <dbReference type="SAM" id="Coils"/>
    </source>
</evidence>
<dbReference type="EMBL" id="JAACNH010000001">
    <property type="protein sequence ID" value="KAG8453466.1"/>
    <property type="molecule type" value="Genomic_DNA"/>
</dbReference>
<dbReference type="AlphaFoldDB" id="A0A8T2KGG5"/>